<dbReference type="SMART" id="SM00360">
    <property type="entry name" value="RRM"/>
    <property type="match status" value="2"/>
</dbReference>
<dbReference type="GO" id="GO:0006397">
    <property type="term" value="P:mRNA processing"/>
    <property type="evidence" value="ECO:0007669"/>
    <property type="project" value="UniProtKB-KW"/>
</dbReference>
<evidence type="ECO:0000256" key="4">
    <source>
        <dbReference type="SAM" id="MobiDB-lite"/>
    </source>
</evidence>
<name>A0AAE0E0I2_9ROSI</name>
<evidence type="ECO:0000256" key="1">
    <source>
        <dbReference type="ARBA" id="ARBA00022664"/>
    </source>
</evidence>
<evidence type="ECO:0000256" key="2">
    <source>
        <dbReference type="ARBA" id="ARBA00022884"/>
    </source>
</evidence>
<proteinExistence type="predicted"/>
<sequence length="278" mass="31026">MRIISSEFFLTPERSFLRRLFATSKQVFLRVMVSLSLELMLLRRGFCRIITGAQMPNSEQTFRLNWATYGAGERRPDEGPDYTIFVGDLAADVTDYMLQETFRAVYPSVKGAKVVTDRATGRSKGYGFVRFGDESEQLRSMNEMNGMVCSTRPMRIGPAATKKPVSGGQQYQKATYQNTQGSQGESDPNNTTIFVGGLDPTVSDDVLKQVFGQYGELVHVKIPVGKRCGFVQYANRNSAEQALSILNGTTLGGQSIRLSWGRSPSNKQPDQTQWNGRW</sequence>
<evidence type="ECO:0000313" key="7">
    <source>
        <dbReference type="Proteomes" id="UP001281410"/>
    </source>
</evidence>
<dbReference type="Proteomes" id="UP001281410">
    <property type="component" value="Unassembled WGS sequence"/>
</dbReference>
<evidence type="ECO:0000313" key="6">
    <source>
        <dbReference type="EMBL" id="KAK3199646.1"/>
    </source>
</evidence>
<dbReference type="InterPro" id="IPR035979">
    <property type="entry name" value="RBD_domain_sf"/>
</dbReference>
<comment type="caution">
    <text evidence="6">The sequence shown here is derived from an EMBL/GenBank/DDBJ whole genome shotgun (WGS) entry which is preliminary data.</text>
</comment>
<keyword evidence="7" id="KW-1185">Reference proteome</keyword>
<dbReference type="FunFam" id="3.30.70.330:FF:000451">
    <property type="entry name" value="Polyadenylate-binding protein RBP45C"/>
    <property type="match status" value="1"/>
</dbReference>
<dbReference type="GO" id="GO:0005829">
    <property type="term" value="C:cytosol"/>
    <property type="evidence" value="ECO:0007669"/>
    <property type="project" value="TreeGrafter"/>
</dbReference>
<feature type="compositionally biased region" description="Polar residues" evidence="4">
    <location>
        <begin position="167"/>
        <end position="190"/>
    </location>
</feature>
<dbReference type="AlphaFoldDB" id="A0AAE0E0I2"/>
<dbReference type="InterPro" id="IPR012677">
    <property type="entry name" value="Nucleotide-bd_a/b_plait_sf"/>
</dbReference>
<dbReference type="PROSITE" id="PS50102">
    <property type="entry name" value="RRM"/>
    <property type="match status" value="2"/>
</dbReference>
<dbReference type="InterPro" id="IPR050825">
    <property type="entry name" value="RBM42_RBP45_47-like"/>
</dbReference>
<dbReference type="SUPFAM" id="SSF54928">
    <property type="entry name" value="RNA-binding domain, RBD"/>
    <property type="match status" value="2"/>
</dbReference>
<dbReference type="CDD" id="cd12345">
    <property type="entry name" value="RRM2_SECp43_like"/>
    <property type="match status" value="1"/>
</dbReference>
<dbReference type="EMBL" id="JANJYJ010000007">
    <property type="protein sequence ID" value="KAK3199646.1"/>
    <property type="molecule type" value="Genomic_DNA"/>
</dbReference>
<evidence type="ECO:0000256" key="3">
    <source>
        <dbReference type="PROSITE-ProRule" id="PRU00176"/>
    </source>
</evidence>
<feature type="region of interest" description="Disordered" evidence="4">
    <location>
        <begin position="157"/>
        <end position="190"/>
    </location>
</feature>
<dbReference type="FunFam" id="3.30.70.330:FF:000236">
    <property type="entry name" value="Polyadenylate-binding protein RBP45C"/>
    <property type="match status" value="1"/>
</dbReference>
<feature type="domain" description="RRM" evidence="5">
    <location>
        <begin position="191"/>
        <end position="263"/>
    </location>
</feature>
<dbReference type="InterPro" id="IPR000504">
    <property type="entry name" value="RRM_dom"/>
</dbReference>
<gene>
    <name evidence="6" type="ORF">Dsin_023061</name>
</gene>
<dbReference type="PANTHER" id="PTHR47640:SF6">
    <property type="entry name" value="POLYADENYLATE-BINDING PROTEIN RBP45A"/>
    <property type="match status" value="1"/>
</dbReference>
<evidence type="ECO:0000259" key="5">
    <source>
        <dbReference type="PROSITE" id="PS50102"/>
    </source>
</evidence>
<keyword evidence="2 3" id="KW-0694">RNA-binding</keyword>
<dbReference type="Gene3D" id="3.30.70.330">
    <property type="match status" value="2"/>
</dbReference>
<reference evidence="6" key="1">
    <citation type="journal article" date="2023" name="Plant J.">
        <title>Genome sequences and population genomics provide insights into the demographic history, inbreeding, and mutation load of two 'living fossil' tree species of Dipteronia.</title>
        <authorList>
            <person name="Feng Y."/>
            <person name="Comes H.P."/>
            <person name="Chen J."/>
            <person name="Zhu S."/>
            <person name="Lu R."/>
            <person name="Zhang X."/>
            <person name="Li P."/>
            <person name="Qiu J."/>
            <person name="Olsen K.M."/>
            <person name="Qiu Y."/>
        </authorList>
    </citation>
    <scope>NUCLEOTIDE SEQUENCE</scope>
    <source>
        <strain evidence="6">NBL</strain>
    </source>
</reference>
<accession>A0AAE0E0I2</accession>
<dbReference type="PANTHER" id="PTHR47640">
    <property type="entry name" value="TRNA SELENOCYSTEINE 1-ASSOCIATED PROTEIN 1-RELATED-RELATED"/>
    <property type="match status" value="1"/>
</dbReference>
<keyword evidence="1" id="KW-0507">mRNA processing</keyword>
<organism evidence="6 7">
    <name type="scientific">Dipteronia sinensis</name>
    <dbReference type="NCBI Taxonomy" id="43782"/>
    <lineage>
        <taxon>Eukaryota</taxon>
        <taxon>Viridiplantae</taxon>
        <taxon>Streptophyta</taxon>
        <taxon>Embryophyta</taxon>
        <taxon>Tracheophyta</taxon>
        <taxon>Spermatophyta</taxon>
        <taxon>Magnoliopsida</taxon>
        <taxon>eudicotyledons</taxon>
        <taxon>Gunneridae</taxon>
        <taxon>Pentapetalae</taxon>
        <taxon>rosids</taxon>
        <taxon>malvids</taxon>
        <taxon>Sapindales</taxon>
        <taxon>Sapindaceae</taxon>
        <taxon>Hippocastanoideae</taxon>
        <taxon>Acereae</taxon>
        <taxon>Dipteronia</taxon>
    </lineage>
</organism>
<dbReference type="Pfam" id="PF00076">
    <property type="entry name" value="RRM_1"/>
    <property type="match status" value="2"/>
</dbReference>
<protein>
    <recommendedName>
        <fullName evidence="5">RRM domain-containing protein</fullName>
    </recommendedName>
</protein>
<feature type="region of interest" description="Disordered" evidence="4">
    <location>
        <begin position="257"/>
        <end position="278"/>
    </location>
</feature>
<dbReference type="GO" id="GO:0003729">
    <property type="term" value="F:mRNA binding"/>
    <property type="evidence" value="ECO:0007669"/>
    <property type="project" value="InterPro"/>
</dbReference>
<feature type="domain" description="RRM" evidence="5">
    <location>
        <begin position="82"/>
        <end position="161"/>
    </location>
</feature>